<dbReference type="CDD" id="cd06433">
    <property type="entry name" value="GT_2_WfgS_like"/>
    <property type="match status" value="1"/>
</dbReference>
<dbReference type="SUPFAM" id="SSF53448">
    <property type="entry name" value="Nucleotide-diphospho-sugar transferases"/>
    <property type="match status" value="1"/>
</dbReference>
<dbReference type="InterPro" id="IPR001173">
    <property type="entry name" value="Glyco_trans_2-like"/>
</dbReference>
<proteinExistence type="predicted"/>
<feature type="domain" description="Glycosyltransferase 2-like" evidence="1">
    <location>
        <begin position="7"/>
        <end position="114"/>
    </location>
</feature>
<dbReference type="RefSeq" id="WP_316430458.1">
    <property type="nucleotide sequence ID" value="NZ_CP053586.1"/>
</dbReference>
<accession>A0AA97AR09</accession>
<dbReference type="InterPro" id="IPR029044">
    <property type="entry name" value="Nucleotide-diphossugar_trans"/>
</dbReference>
<dbReference type="EMBL" id="CP053586">
    <property type="protein sequence ID" value="WNZ24588.1"/>
    <property type="molecule type" value="Genomic_DNA"/>
</dbReference>
<name>A0AA97AR09_9CYAN</name>
<dbReference type="AlphaFoldDB" id="A0AA97AR09"/>
<protein>
    <submittedName>
        <fullName evidence="2">Glycosyltransferase</fullName>
    </submittedName>
</protein>
<organism evidence="2">
    <name type="scientific">Leptolyngbya sp. NK1-12</name>
    <dbReference type="NCBI Taxonomy" id="2547451"/>
    <lineage>
        <taxon>Bacteria</taxon>
        <taxon>Bacillati</taxon>
        <taxon>Cyanobacteriota</taxon>
        <taxon>Cyanophyceae</taxon>
        <taxon>Leptolyngbyales</taxon>
        <taxon>Leptolyngbyaceae</taxon>
        <taxon>Leptolyngbya group</taxon>
        <taxon>Leptolyngbya</taxon>
    </lineage>
</organism>
<dbReference type="Gene3D" id="3.90.550.10">
    <property type="entry name" value="Spore Coat Polysaccharide Biosynthesis Protein SpsA, Chain A"/>
    <property type="match status" value="1"/>
</dbReference>
<dbReference type="PANTHER" id="PTHR43685">
    <property type="entry name" value="GLYCOSYLTRANSFERASE"/>
    <property type="match status" value="1"/>
</dbReference>
<gene>
    <name evidence="2" type="ORF">HJG54_18170</name>
</gene>
<sequence>MSQPQVSVIIPTYNCARYLPEAIDSVLAQTYQDFEIIVIDDGSTDDTAGVLQSYGDRVRAVQQQNQGVALARNHGIRLAQGEWVAFLDADDVLLPHKLEAQLELAHANPELGMIHSGWQRVDSQGRLLMVVEPWHQVPELTLESWLRWKPVLPSAMLFRRYWLEQAGGFDPRFPPAEDTELVLRLALLGCQATWLPQVTVNYRQHESSAMHKGLPQAKSLAAVIDHFFAQPNLPEHIRWLENQTRYNTLVWIAWYLHYTDHPTEMVEYLQRSWQYSPYPPLETIVHWADGFTAFSKNWGHEFDAETLARSPEWQGLMQWVVGRVN</sequence>
<dbReference type="Pfam" id="PF00535">
    <property type="entry name" value="Glycos_transf_2"/>
    <property type="match status" value="1"/>
</dbReference>
<evidence type="ECO:0000259" key="1">
    <source>
        <dbReference type="Pfam" id="PF00535"/>
    </source>
</evidence>
<dbReference type="PANTHER" id="PTHR43685:SF11">
    <property type="entry name" value="GLYCOSYLTRANSFERASE TAGX-RELATED"/>
    <property type="match status" value="1"/>
</dbReference>
<dbReference type="InterPro" id="IPR050834">
    <property type="entry name" value="Glycosyltransf_2"/>
</dbReference>
<evidence type="ECO:0000313" key="2">
    <source>
        <dbReference type="EMBL" id="WNZ24588.1"/>
    </source>
</evidence>
<reference evidence="2" key="1">
    <citation type="submission" date="2020-05" db="EMBL/GenBank/DDBJ databases">
        <authorList>
            <person name="Zhu T."/>
            <person name="Keshari N."/>
            <person name="Lu X."/>
        </authorList>
    </citation>
    <scope>NUCLEOTIDE SEQUENCE</scope>
    <source>
        <strain evidence="2">NK1-12</strain>
    </source>
</reference>